<evidence type="ECO:0000259" key="6">
    <source>
        <dbReference type="Pfam" id="PF26343"/>
    </source>
</evidence>
<gene>
    <name evidence="7" type="ORF">QOZ88_00145</name>
</gene>
<dbReference type="Proteomes" id="UP001233673">
    <property type="component" value="Unassembled WGS sequence"/>
</dbReference>
<evidence type="ECO:0000256" key="1">
    <source>
        <dbReference type="ARBA" id="ARBA00022722"/>
    </source>
</evidence>
<keyword evidence="3" id="KW-0378">Hydrolase</keyword>
<evidence type="ECO:0000313" key="8">
    <source>
        <dbReference type="Proteomes" id="UP001233673"/>
    </source>
</evidence>
<protein>
    <submittedName>
        <fullName evidence="7">PIN domain-containing protein</fullName>
    </submittedName>
</protein>
<accession>A0ABT9I642</accession>
<keyword evidence="2" id="KW-0479">Metal-binding</keyword>
<evidence type="ECO:0000256" key="3">
    <source>
        <dbReference type="ARBA" id="ARBA00022801"/>
    </source>
</evidence>
<dbReference type="InterPro" id="IPR002716">
    <property type="entry name" value="PIN_dom"/>
</dbReference>
<evidence type="ECO:0000256" key="4">
    <source>
        <dbReference type="ARBA" id="ARBA00022842"/>
    </source>
</evidence>
<reference evidence="8" key="1">
    <citation type="submission" date="2023-05" db="EMBL/GenBank/DDBJ databases">
        <title>Draft genome of Pseudofrankia sp. BMG5.37.</title>
        <authorList>
            <person name="Gtari M."/>
            <person name="Ghodhbane F."/>
            <person name="Sbissi I."/>
        </authorList>
    </citation>
    <scope>NUCLEOTIDE SEQUENCE [LARGE SCALE GENOMIC DNA]</scope>
    <source>
        <strain evidence="8">BMG 814</strain>
    </source>
</reference>
<proteinExistence type="predicted"/>
<keyword evidence="1" id="KW-0540">Nuclease</keyword>
<organism evidence="7 8">
    <name type="scientific">Blastococcus carthaginiensis</name>
    <dbReference type="NCBI Taxonomy" id="3050034"/>
    <lineage>
        <taxon>Bacteria</taxon>
        <taxon>Bacillati</taxon>
        <taxon>Actinomycetota</taxon>
        <taxon>Actinomycetes</taxon>
        <taxon>Geodermatophilales</taxon>
        <taxon>Geodermatophilaceae</taxon>
        <taxon>Blastococcus</taxon>
    </lineage>
</organism>
<evidence type="ECO:0000313" key="7">
    <source>
        <dbReference type="EMBL" id="MDP5181035.1"/>
    </source>
</evidence>
<keyword evidence="8" id="KW-1185">Reference proteome</keyword>
<evidence type="ECO:0000256" key="2">
    <source>
        <dbReference type="ARBA" id="ARBA00022723"/>
    </source>
</evidence>
<comment type="caution">
    <text evidence="7">The sequence shown here is derived from an EMBL/GenBank/DDBJ whole genome shotgun (WGS) entry which is preliminary data.</text>
</comment>
<sequence>MTSVTVIYDANVLYPSLLRDLLIRVAQAGLVRARWTDEILDEVFRNLLEERPDLNPERLARTRTLMNEAIRDVLVTGYEPVKEVLDLPDPDDRHVLAAAIKVGAQTIVTNNLKDFPAEQLAAWDIEARSADEFLLSMVDLNPEVVFGEIQRIADSKRRPPTSVDEVFTALNNQGLVETVTALRS</sequence>
<dbReference type="Pfam" id="PF26343">
    <property type="entry name" value="VapC50_C"/>
    <property type="match status" value="1"/>
</dbReference>
<dbReference type="InterPro" id="IPR058652">
    <property type="entry name" value="VapC50_C"/>
</dbReference>
<evidence type="ECO:0000259" key="5">
    <source>
        <dbReference type="Pfam" id="PF13470"/>
    </source>
</evidence>
<dbReference type="InterPro" id="IPR029060">
    <property type="entry name" value="PIN-like_dom_sf"/>
</dbReference>
<dbReference type="Pfam" id="PF13470">
    <property type="entry name" value="PIN_3"/>
    <property type="match status" value="1"/>
</dbReference>
<keyword evidence="4" id="KW-0460">Magnesium</keyword>
<dbReference type="EMBL" id="JASNFN010000001">
    <property type="protein sequence ID" value="MDP5181035.1"/>
    <property type="molecule type" value="Genomic_DNA"/>
</dbReference>
<feature type="domain" description="VapC50 C-terminal" evidence="6">
    <location>
        <begin position="130"/>
        <end position="183"/>
    </location>
</feature>
<feature type="domain" description="PIN" evidence="5">
    <location>
        <begin position="6"/>
        <end position="112"/>
    </location>
</feature>
<dbReference type="SUPFAM" id="SSF88723">
    <property type="entry name" value="PIN domain-like"/>
    <property type="match status" value="1"/>
</dbReference>
<name>A0ABT9I642_9ACTN</name>
<dbReference type="RefSeq" id="WP_305997815.1">
    <property type="nucleotide sequence ID" value="NZ_JASNFN010000001.1"/>
</dbReference>